<dbReference type="GeneID" id="103647548"/>
<feature type="transmembrane region" description="Helical" evidence="3">
    <location>
        <begin position="1550"/>
        <end position="1570"/>
    </location>
</feature>
<feature type="region of interest" description="Disordered" evidence="2">
    <location>
        <begin position="30"/>
        <end position="188"/>
    </location>
</feature>
<evidence type="ECO:0000256" key="3">
    <source>
        <dbReference type="SAM" id="Phobius"/>
    </source>
</evidence>
<keyword evidence="7" id="KW-1267">Proteomics identification</keyword>
<dbReference type="SMR" id="A0A1D6ESC2"/>
<evidence type="ECO:0000313" key="4">
    <source>
        <dbReference type="EMBL" id="ONM22646.1"/>
    </source>
</evidence>
<feature type="compositionally biased region" description="Basic and acidic residues" evidence="2">
    <location>
        <begin position="237"/>
        <end position="247"/>
    </location>
</feature>
<dbReference type="PaxDb" id="4577-GRMZM2G446050_P01"/>
<feature type="region of interest" description="Disordered" evidence="2">
    <location>
        <begin position="1350"/>
        <end position="1371"/>
    </location>
</feature>
<keyword evidence="3" id="KW-0472">Membrane</keyword>
<organism evidence="4">
    <name type="scientific">Zea mays</name>
    <name type="common">Maize</name>
    <dbReference type="NCBI Taxonomy" id="4577"/>
    <lineage>
        <taxon>Eukaryota</taxon>
        <taxon>Viridiplantae</taxon>
        <taxon>Streptophyta</taxon>
        <taxon>Embryophyta</taxon>
        <taxon>Tracheophyta</taxon>
        <taxon>Spermatophyta</taxon>
        <taxon>Magnoliopsida</taxon>
        <taxon>Liliopsida</taxon>
        <taxon>Poales</taxon>
        <taxon>Poaceae</taxon>
        <taxon>PACMAD clade</taxon>
        <taxon>Panicoideae</taxon>
        <taxon>Andropogonodae</taxon>
        <taxon>Andropogoneae</taxon>
        <taxon>Tripsacinae</taxon>
        <taxon>Zea</taxon>
    </lineage>
</organism>
<dbReference type="KEGG" id="zma:103647548"/>
<protein>
    <submittedName>
        <fullName evidence="4">Proton pump-interactor 1</fullName>
    </submittedName>
</protein>
<reference evidence="5" key="2">
    <citation type="submission" date="2019-07" db="EMBL/GenBank/DDBJ databases">
        <authorList>
            <person name="Seetharam A."/>
            <person name="Woodhouse M."/>
            <person name="Cannon E."/>
        </authorList>
    </citation>
    <scope>NUCLEOTIDE SEQUENCE [LARGE SCALE GENOMIC DNA]</scope>
    <source>
        <strain evidence="5">cv. B73</strain>
    </source>
</reference>
<dbReference type="OrthoDB" id="1703439at2759"/>
<feature type="compositionally biased region" description="Polar residues" evidence="2">
    <location>
        <begin position="248"/>
        <end position="261"/>
    </location>
</feature>
<dbReference type="Gramene" id="Zm00001eb102050_T003">
    <property type="protein sequence ID" value="Zm00001eb102050_P003"/>
    <property type="gene ID" value="Zm00001eb102050"/>
</dbReference>
<reference evidence="4 6" key="1">
    <citation type="submission" date="2015-12" db="EMBL/GenBank/DDBJ databases">
        <title>Update maize B73 reference genome by single molecule sequencing technologies.</title>
        <authorList>
            <consortium name="Maize Genome Sequencing Project"/>
            <person name="Ware D."/>
        </authorList>
    </citation>
    <scope>NUCLEOTIDE SEQUENCE [LARGE SCALE GENOMIC DNA]</scope>
    <source>
        <strain evidence="6">cv. B73</strain>
        <tissue evidence="4">Seedling</tissue>
    </source>
</reference>
<feature type="compositionally biased region" description="Basic residues" evidence="2">
    <location>
        <begin position="1465"/>
        <end position="1474"/>
    </location>
</feature>
<feature type="region of interest" description="Disordered" evidence="2">
    <location>
        <begin position="436"/>
        <end position="476"/>
    </location>
</feature>
<dbReference type="Proteomes" id="UP000007305">
    <property type="component" value="Chromosome 2"/>
</dbReference>
<dbReference type="EMBL" id="CM007648">
    <property type="protein sequence ID" value="ONM22646.1"/>
    <property type="molecule type" value="Genomic_DNA"/>
</dbReference>
<sequence>MTAEGTACNGAGEALKAEFAPEKVVAVSLEEKPVGEREGEDVGGPFLIVNGGDSDGHSEPGSDLGKAPDEDPASEEDDVPTFNAAPDAAVAGDHGTAEGQVGAQGAALGASSADGGDRASDGSEGSADESRGDPSSDCVAEVAQQEAVGEEDSGAAALASRECEPTITSADSEAHYVDSEVEDKEGTVDGSAVVDAVEAVVHQEASTEQDEDAAVMSSGHDDALTSPKSCSAAVESEVIREDSKEQSITDGVEPQQQGTVGASTLVENEHLCADMMADSFVAANEPDSQEDAAVMSSGHDDALTSPKSCSAAVESEVIREDSKEQSITDGVEPQQQGTVGASALVENEHLCVDMAADSFVAATEPDSQEDAAVESCGHDDLLTFTESGSADIESEVYGEDSEQKESNTVVVEIVVQGVGRADVLMANGHLCADTQAGSSEATTEPENHANGSKLTDVAESVEGDAGSGEQDTMDSSQTNGHIYVALSADSCIVPSESKAHSFETDGQRTDQLQEEAPKLEAEVLEGVLKPTERNCAGSVEKLIGEEVGTDGHASIGGTADAYGEQEAKPMQVEGEVTCGILEFEKVDKDGEEGLCDDYTVGVVSSNEETELPMKEKVDEAVPSVNVGGPEKVTDNTSQDTKTVDFIDEITAESNFKAENMVEVKSAAREVDKTEVKDLAFADEANVAPLHLQRDCESVMETIEHEKVELPGGCQAHEIVYSSELEPKKEFEMGVDGAVPLQGAAASVASVFHHEPMSIDLSENDSGNHSGPTTALESCDHVQNEESISQEISMTTIEQPIAIDQVEPVNLNVDELVVDDDQPGFAPRCESARLDKPGCTSKKDDSNEIVEDSKSLENQLEICNAATMSDECSSRNANEDPSPINMSAECSSRTANEGFSPINEASHLAEESCLSDKSYNAISYENGNGPAKSSEEPDKSCNAIICENENEPAKSSDVVETRCVEALAPSSVGTVVTAEQKDNGHRASGEWHGDNVQVIGQQQKIYIIKVPKFAGDDLWNKIQAAQAHLDHLTQERDAINRRRQKQKAVCDQYREKLEAARREEREARTAHGDKKNDLNNVRSVLGKLHQANSAEELDELIAKKERTMQHETISLKEEKLLIKEINELKAQRKQLSTTMGSKAEINEAFDQKDHIHERHKVLKKDSDVLLTNLKFLEENTRKIQKSFEDERTGLRKLTEEHRAANEIRQKAYIEWTELRSEPSKKNEYFFRYRDDRNAAEIFRANGDINGLKSHCNSQIEGVMEMWNKNEEFRKQYVESNKVSTLKRLGTHDGRKLGPDEDPPVISSRRPSSIYPLSASSPGVATLASIPAPVVAAPAAVSAKEDSFPVLEAPQTSKRTKSKASDICAQTENNSVIVSEAEALEQTLKEKARLLEEQLELARKAEELARKEEELSKERAAAEKERLRMEQKAKAKEAEERKRRKAEKDKEKAEFKARKEAEEREKKKAKKDKRRGTAPADSSLTGDGHAAALATADTDSNASDNPREAEAPQPAAAPKRLSRPAAAIKQLNRVQPMPAPLRNRGRRRLRQYILIAAAVLSGLALFVAGNYIPRLKSVHS</sequence>
<evidence type="ECO:0000313" key="6">
    <source>
        <dbReference type="Proteomes" id="UP000007305"/>
    </source>
</evidence>
<evidence type="ECO:0007829" key="7">
    <source>
        <dbReference type="PeptideAtlas" id="A0A1D6ESC2"/>
    </source>
</evidence>
<evidence type="ECO:0000313" key="5">
    <source>
        <dbReference type="EnsemblPlants" id="Zm00001eb102050_P002"/>
    </source>
</evidence>
<dbReference type="PANTHER" id="PTHR48454:SF1">
    <property type="entry name" value="PROTON PUMP-INTERACTOR 1"/>
    <property type="match status" value="1"/>
</dbReference>
<keyword evidence="1" id="KW-0175">Coiled coil</keyword>
<proteinExistence type="evidence at protein level"/>
<dbReference type="RefSeq" id="XP_008670290.1">
    <property type="nucleotide sequence ID" value="XM_008672068.3"/>
</dbReference>
<evidence type="ECO:0000256" key="2">
    <source>
        <dbReference type="SAM" id="MobiDB-lite"/>
    </source>
</evidence>
<dbReference type="EnsemblPlants" id="Zm00001eb102050_T003">
    <property type="protein sequence ID" value="Zm00001eb102050_P003"/>
    <property type="gene ID" value="Zm00001eb102050"/>
</dbReference>
<evidence type="ECO:0000256" key="1">
    <source>
        <dbReference type="SAM" id="Coils"/>
    </source>
</evidence>
<feature type="compositionally biased region" description="Acidic residues" evidence="2">
    <location>
        <begin position="70"/>
        <end position="79"/>
    </location>
</feature>
<dbReference type="Gramene" id="Zm00001eb102050_T002">
    <property type="protein sequence ID" value="Zm00001eb102050_P002"/>
    <property type="gene ID" value="Zm00001eb102050"/>
</dbReference>
<dbReference type="EnsemblPlants" id="Zm00001eb102050_T002">
    <property type="protein sequence ID" value="Zm00001eb102050_P002"/>
    <property type="gene ID" value="Zm00001eb102050"/>
</dbReference>
<gene>
    <name evidence="5" type="primary">LOC103647548</name>
    <name evidence="4" type="ORF">ZEAMMB73_Zm00001d006041</name>
</gene>
<dbReference type="PANTHER" id="PTHR48454">
    <property type="entry name" value="PUTATIVE RNA-BINDING DOMAIN-CONTAINING PROTEIN-RELATED"/>
    <property type="match status" value="1"/>
</dbReference>
<keyword evidence="3" id="KW-1133">Transmembrane helix</keyword>
<dbReference type="eggNOG" id="ENOG502QPUC">
    <property type="taxonomic scope" value="Eukaryota"/>
</dbReference>
<feature type="compositionally biased region" description="Basic and acidic residues" evidence="2">
    <location>
        <begin position="316"/>
        <end position="326"/>
    </location>
</feature>
<keyword evidence="3" id="KW-0812">Transmembrane</keyword>
<dbReference type="STRING" id="4577.A0A1D6ESC2"/>
<dbReference type="IntAct" id="A0A1D6ESC2">
    <property type="interactions" value="2"/>
</dbReference>
<reference evidence="5" key="3">
    <citation type="submission" date="2021-05" db="UniProtKB">
        <authorList>
            <consortium name="EnsemblPlants"/>
        </authorList>
    </citation>
    <scope>IDENTIFICATION</scope>
    <source>
        <strain evidence="5">cv. B73</strain>
    </source>
</reference>
<dbReference type="ExpressionAtlas" id="A0A1D6ESC2">
    <property type="expression patterns" value="baseline and differential"/>
</dbReference>
<name>A0A1D6ESC2_MAIZE</name>
<feature type="compositionally biased region" description="Low complexity" evidence="2">
    <location>
        <begin position="97"/>
        <end position="114"/>
    </location>
</feature>
<accession>A0A1D6ESC2</accession>
<feature type="coiled-coil region" evidence="1">
    <location>
        <begin position="1021"/>
        <end position="1069"/>
    </location>
</feature>
<feature type="compositionally biased region" description="Polar residues" evidence="2">
    <location>
        <begin position="436"/>
        <end position="453"/>
    </location>
</feature>
<feature type="region of interest" description="Disordered" evidence="2">
    <location>
        <begin position="203"/>
        <end position="261"/>
    </location>
</feature>
<feature type="region of interest" description="Disordered" evidence="2">
    <location>
        <begin position="1405"/>
        <end position="1520"/>
    </location>
</feature>
<feature type="region of interest" description="Disordered" evidence="2">
    <location>
        <begin position="286"/>
        <end position="338"/>
    </location>
</feature>
<keyword evidence="6" id="KW-1185">Reference proteome</keyword>
<feature type="compositionally biased region" description="Polar residues" evidence="2">
    <location>
        <begin position="327"/>
        <end position="338"/>
    </location>
</feature>
<dbReference type="AlphaFoldDB" id="A0A1D6ESC2"/>
<feature type="compositionally biased region" description="Basic and acidic residues" evidence="2">
    <location>
        <begin position="1405"/>
        <end position="1464"/>
    </location>
</feature>